<dbReference type="AlphaFoldDB" id="A0A238FQQ3"/>
<proteinExistence type="predicted"/>
<dbReference type="STRING" id="269621.A0A238FQQ3"/>
<feature type="compositionally biased region" description="Polar residues" evidence="4">
    <location>
        <begin position="383"/>
        <end position="410"/>
    </location>
</feature>
<dbReference type="EMBL" id="FMSP01000018">
    <property type="protein sequence ID" value="SCV73528.1"/>
    <property type="molecule type" value="Genomic_DNA"/>
</dbReference>
<dbReference type="GO" id="GO:0005737">
    <property type="term" value="C:cytoplasm"/>
    <property type="evidence" value="ECO:0007669"/>
    <property type="project" value="TreeGrafter"/>
</dbReference>
<feature type="compositionally biased region" description="Low complexity" evidence="4">
    <location>
        <begin position="21"/>
        <end position="36"/>
    </location>
</feature>
<dbReference type="SMART" id="SM00220">
    <property type="entry name" value="S_TKc"/>
    <property type="match status" value="1"/>
</dbReference>
<feature type="region of interest" description="Disordered" evidence="4">
    <location>
        <begin position="758"/>
        <end position="781"/>
    </location>
</feature>
<keyword evidence="7" id="KW-1185">Reference proteome</keyword>
<keyword evidence="1 3" id="KW-0547">Nucleotide-binding</keyword>
<dbReference type="PANTHER" id="PTHR24346:SF30">
    <property type="entry name" value="MATERNAL EMBRYONIC LEUCINE ZIPPER KINASE"/>
    <property type="match status" value="1"/>
</dbReference>
<evidence type="ECO:0000256" key="4">
    <source>
        <dbReference type="SAM" id="MobiDB-lite"/>
    </source>
</evidence>
<dbReference type="PROSITE" id="PS50011">
    <property type="entry name" value="PROTEIN_KINASE_DOM"/>
    <property type="match status" value="1"/>
</dbReference>
<dbReference type="GO" id="GO:0035556">
    <property type="term" value="P:intracellular signal transduction"/>
    <property type="evidence" value="ECO:0007669"/>
    <property type="project" value="TreeGrafter"/>
</dbReference>
<feature type="region of interest" description="Disordered" evidence="4">
    <location>
        <begin position="1"/>
        <end position="214"/>
    </location>
</feature>
<feature type="compositionally biased region" description="Low complexity" evidence="4">
    <location>
        <begin position="157"/>
        <end position="175"/>
    </location>
</feature>
<evidence type="ECO:0000256" key="1">
    <source>
        <dbReference type="ARBA" id="ARBA00022741"/>
    </source>
</evidence>
<feature type="binding site" evidence="3">
    <location>
        <position position="455"/>
    </location>
    <ligand>
        <name>ATP</name>
        <dbReference type="ChEBI" id="CHEBI:30616"/>
    </ligand>
</feature>
<feature type="region of interest" description="Disordered" evidence="4">
    <location>
        <begin position="299"/>
        <end position="413"/>
    </location>
</feature>
<reference evidence="7" key="1">
    <citation type="submission" date="2016-09" db="EMBL/GenBank/DDBJ databases">
        <authorList>
            <person name="Jeantristanb JTB J.-T."/>
            <person name="Ricardo R."/>
        </authorList>
    </citation>
    <scope>NUCLEOTIDE SEQUENCE [LARGE SCALE GENOMIC DNA]</scope>
</reference>
<dbReference type="GO" id="GO:0005524">
    <property type="term" value="F:ATP binding"/>
    <property type="evidence" value="ECO:0007669"/>
    <property type="project" value="UniProtKB-UniRule"/>
</dbReference>
<accession>A0A238FQQ3</accession>
<feature type="compositionally biased region" description="Polar residues" evidence="4">
    <location>
        <begin position="1"/>
        <end position="14"/>
    </location>
</feature>
<keyword evidence="2 3" id="KW-0067">ATP-binding</keyword>
<dbReference type="SUPFAM" id="SSF56112">
    <property type="entry name" value="Protein kinase-like (PK-like)"/>
    <property type="match status" value="1"/>
</dbReference>
<feature type="domain" description="Protein kinase" evidence="5">
    <location>
        <begin position="423"/>
        <end position="742"/>
    </location>
</feature>
<feature type="region of interest" description="Disordered" evidence="4">
    <location>
        <begin position="231"/>
        <end position="250"/>
    </location>
</feature>
<feature type="compositionally biased region" description="Low complexity" evidence="4">
    <location>
        <begin position="299"/>
        <end position="327"/>
    </location>
</feature>
<dbReference type="Pfam" id="PF00069">
    <property type="entry name" value="Pkinase"/>
    <property type="match status" value="1"/>
</dbReference>
<dbReference type="Proteomes" id="UP000198372">
    <property type="component" value="Unassembled WGS sequence"/>
</dbReference>
<gene>
    <name evidence="6" type="ORF">BQ2448_7454</name>
</gene>
<name>A0A238FQQ3_9BASI</name>
<sequence length="781" mass="83317">MTTTTTKPPLQLSVSPHCRSEPSPSSPGRRIPSWGSAASDDGPALSNYGECHMTPLPSPQGPRDWSNAGTNDAWNGRRSVGSVRHSRGRADSVFEEMRQGSPFDHYSHSLHQSPSARTSTDSPRDTSAAHFQPHYHYHHHTPPQLYASPGAPSFERPTSPTSGGDSSSAAAAAPTRSKTLDFFDTNNDATSPVLSPPPNPPSRTSSLRREVAPAEACTDASTLLSSLSVASAVSGRDRASSTSSVGSWLDREDAATLAVATLKATPSGRWAARARLSEMEKVPSAVHVSEPTGLLFVSSGPGTSASASGSNDATSSASKSVFVSTSPSPSPSPSSSPIPDRGDSDGVRRPHGTCSAAGAAPGRSSTIPYEGTARTTPPVAVASISTHGSTSSAMRHVPTSSSTLDSQNDESVPFKPGDMLGEYLVERVLGKGAFSRVVLGRRRADGPRAESYALKIISKKSYEDHERMRISVMREIEVLMTVHHPSLVSLSTSFATPLYTVLVLDYCAGGELFDFLARWHDSLFEGLARRIFGELCAAVGWMHCIGLVHRDIKLENALLVSRPFPPPAWGTSPHAILESLPRPFVKLTDFGLSRFIDLRQPTLTTRCGSEAYASPELIMGKPYDGRRTDAWALGVVLYAVVTGVLPFLEERAPAAMSAGGGGSVGVDAGGGSDEARKARRTYLLKIAKGEYHWPRTEERNSNGNGNGNGLITPAVKEVVARLLVRDPGKRARVEDLWDLEWMQGEGRAERFEGHVTRKVEGGGGEANVQRMGEGMRKGSVR</sequence>
<evidence type="ECO:0000259" key="5">
    <source>
        <dbReference type="PROSITE" id="PS50011"/>
    </source>
</evidence>
<dbReference type="GO" id="GO:0004674">
    <property type="term" value="F:protein serine/threonine kinase activity"/>
    <property type="evidence" value="ECO:0007669"/>
    <property type="project" value="TreeGrafter"/>
</dbReference>
<dbReference type="InterPro" id="IPR000719">
    <property type="entry name" value="Prot_kinase_dom"/>
</dbReference>
<feature type="compositionally biased region" description="Polar residues" evidence="4">
    <location>
        <begin position="109"/>
        <end position="121"/>
    </location>
</feature>
<dbReference type="InterPro" id="IPR011009">
    <property type="entry name" value="Kinase-like_dom_sf"/>
</dbReference>
<evidence type="ECO:0000256" key="3">
    <source>
        <dbReference type="PROSITE-ProRule" id="PRU10141"/>
    </source>
</evidence>
<dbReference type="InterPro" id="IPR017441">
    <property type="entry name" value="Protein_kinase_ATP_BS"/>
</dbReference>
<dbReference type="Gene3D" id="1.10.510.10">
    <property type="entry name" value="Transferase(Phosphotransferase) domain 1"/>
    <property type="match status" value="1"/>
</dbReference>
<dbReference type="PANTHER" id="PTHR24346">
    <property type="entry name" value="MAP/MICROTUBULE AFFINITY-REGULATING KINASE"/>
    <property type="match status" value="1"/>
</dbReference>
<feature type="compositionally biased region" description="Basic and acidic residues" evidence="4">
    <location>
        <begin position="88"/>
        <end position="98"/>
    </location>
</feature>
<dbReference type="PROSITE" id="PS00107">
    <property type="entry name" value="PROTEIN_KINASE_ATP"/>
    <property type="match status" value="1"/>
</dbReference>
<evidence type="ECO:0000313" key="6">
    <source>
        <dbReference type="EMBL" id="SCV73528.1"/>
    </source>
</evidence>
<protein>
    <submittedName>
        <fullName evidence="6">BQ2448_7454 protein</fullName>
    </submittedName>
</protein>
<evidence type="ECO:0000313" key="7">
    <source>
        <dbReference type="Proteomes" id="UP000198372"/>
    </source>
</evidence>
<dbReference type="OrthoDB" id="289250at2759"/>
<evidence type="ECO:0000256" key="2">
    <source>
        <dbReference type="ARBA" id="ARBA00022840"/>
    </source>
</evidence>
<organism evidence="6 7">
    <name type="scientific">Microbotryum intermedium</name>
    <dbReference type="NCBI Taxonomy" id="269621"/>
    <lineage>
        <taxon>Eukaryota</taxon>
        <taxon>Fungi</taxon>
        <taxon>Dikarya</taxon>
        <taxon>Basidiomycota</taxon>
        <taxon>Pucciniomycotina</taxon>
        <taxon>Microbotryomycetes</taxon>
        <taxon>Microbotryales</taxon>
        <taxon>Microbotryaceae</taxon>
        <taxon>Microbotryum</taxon>
    </lineage>
</organism>